<sequence length="296" mass="32159">MQYHHITTDLADGVMTLTLNRPERLNAFTQAMLDEMIATFDAADADDDVRAIILTGAGRGFCAGVDLDDPNAFTAAKVDPKTRDAATWNDPANRDMGGVLALRIFNCLKPVIAAVNGPAVGIGATMQLPMDIRIASETARFGFVFARRGIVPEAASSWFLPRLVGMSQALEWCYSGRVFGADEAHAGGLVRSVHAPDDLLPAARAIAQEIADNTAPVSIALTRQMMWRMAGADHPMQAHRIDSRAIAARSSMADADEGVASFLEKRAPAFPDRVSRDMPGFYPWWTEPGWLDEEEK</sequence>
<evidence type="ECO:0000313" key="1">
    <source>
        <dbReference type="EMBL" id="MCM2563380.1"/>
    </source>
</evidence>
<reference evidence="1" key="1">
    <citation type="submission" date="2022-06" db="EMBL/GenBank/DDBJ databases">
        <title>Lutimaribacter sp. EGI FJ00013, a novel bacterium isolated from a salt lake sediment enrichment.</title>
        <authorList>
            <person name="Gao L."/>
            <person name="Fang B.-Z."/>
            <person name="Li W.-J."/>
        </authorList>
    </citation>
    <scope>NUCLEOTIDE SEQUENCE</scope>
    <source>
        <strain evidence="1">EGI FJ00013</strain>
    </source>
</reference>
<name>A0ACC5ZYW5_9RHOB</name>
<accession>A0ACC5ZYW5</accession>
<dbReference type="EMBL" id="JAMQGO010000011">
    <property type="protein sequence ID" value="MCM2563380.1"/>
    <property type="molecule type" value="Genomic_DNA"/>
</dbReference>
<proteinExistence type="predicted"/>
<dbReference type="Proteomes" id="UP001203036">
    <property type="component" value="Unassembled WGS sequence"/>
</dbReference>
<evidence type="ECO:0000313" key="2">
    <source>
        <dbReference type="Proteomes" id="UP001203036"/>
    </source>
</evidence>
<gene>
    <name evidence="1" type="ORF">M8744_14585</name>
</gene>
<comment type="caution">
    <text evidence="1">The sequence shown here is derived from an EMBL/GenBank/DDBJ whole genome shotgun (WGS) entry which is preliminary data.</text>
</comment>
<keyword evidence="2" id="KW-1185">Reference proteome</keyword>
<protein>
    <submittedName>
        <fullName evidence="1">Crotonase/enoyl-CoA hydratase family protein</fullName>
    </submittedName>
</protein>
<organism evidence="1 2">
    <name type="scientific">Lutimaribacter degradans</name>
    <dbReference type="NCBI Taxonomy" id="2945989"/>
    <lineage>
        <taxon>Bacteria</taxon>
        <taxon>Pseudomonadati</taxon>
        <taxon>Pseudomonadota</taxon>
        <taxon>Alphaproteobacteria</taxon>
        <taxon>Rhodobacterales</taxon>
        <taxon>Roseobacteraceae</taxon>
        <taxon>Lutimaribacter</taxon>
    </lineage>
</organism>